<evidence type="ECO:0000313" key="2">
    <source>
        <dbReference type="EMBL" id="MBO8467753.1"/>
    </source>
</evidence>
<dbReference type="AlphaFoldDB" id="A0A9D9I843"/>
<sequence>MITSMEDAAEYLALNYWDDFTDTSRLYPCDSSIVNGVRKTEVEQAVAEWISILGQVPAGSAEEAVGRLFDRVSACEAKDTSSNVFEMMSAMVGKYLYDPNSPMRNEDLYLPFVTGLASYPGFTQEQREAYGYDARMCALNRTGTPAADFEFCDRSGRTRTLYSLKADFTLLFFSNPGCEACKYIMEELESDPALGSLISSGRLAVANIYIDEDIRSWYGYQGIYPDEWYNGYDPNSVIRTDLLYNVRAIPSLYLLDRSKNVILKDATDARVLACLHDIAEQTGPDRKGPEPNCL</sequence>
<reference evidence="2" key="1">
    <citation type="submission" date="2020-10" db="EMBL/GenBank/DDBJ databases">
        <authorList>
            <person name="Gilroy R."/>
        </authorList>
    </citation>
    <scope>NUCLEOTIDE SEQUENCE</scope>
    <source>
        <strain evidence="2">B1-15692</strain>
    </source>
</reference>
<dbReference type="Pfam" id="PF17127">
    <property type="entry name" value="DUF5106"/>
    <property type="match status" value="1"/>
</dbReference>
<evidence type="ECO:0000259" key="1">
    <source>
        <dbReference type="Pfam" id="PF17127"/>
    </source>
</evidence>
<accession>A0A9D9I843</accession>
<protein>
    <submittedName>
        <fullName evidence="2">DUF5106 domain-containing protein</fullName>
    </submittedName>
</protein>
<proteinExistence type="predicted"/>
<organism evidence="2 3">
    <name type="scientific">Candidatus Cryptobacteroides faecipullorum</name>
    <dbReference type="NCBI Taxonomy" id="2840764"/>
    <lineage>
        <taxon>Bacteria</taxon>
        <taxon>Pseudomonadati</taxon>
        <taxon>Bacteroidota</taxon>
        <taxon>Bacteroidia</taxon>
        <taxon>Bacteroidales</taxon>
        <taxon>Candidatus Cryptobacteroides</taxon>
    </lineage>
</organism>
<gene>
    <name evidence="2" type="ORF">IAB99_08355</name>
</gene>
<comment type="caution">
    <text evidence="2">The sequence shown here is derived from an EMBL/GenBank/DDBJ whole genome shotgun (WGS) entry which is preliminary data.</text>
</comment>
<name>A0A9D9I843_9BACT</name>
<dbReference type="InterPro" id="IPR033395">
    <property type="entry name" value="DUF5106"/>
</dbReference>
<dbReference type="Proteomes" id="UP000823660">
    <property type="component" value="Unassembled WGS sequence"/>
</dbReference>
<reference evidence="2" key="2">
    <citation type="journal article" date="2021" name="PeerJ">
        <title>Extensive microbial diversity within the chicken gut microbiome revealed by metagenomics and culture.</title>
        <authorList>
            <person name="Gilroy R."/>
            <person name="Ravi A."/>
            <person name="Getino M."/>
            <person name="Pursley I."/>
            <person name="Horton D.L."/>
            <person name="Alikhan N.F."/>
            <person name="Baker D."/>
            <person name="Gharbi K."/>
            <person name="Hall N."/>
            <person name="Watson M."/>
            <person name="Adriaenssens E.M."/>
            <person name="Foster-Nyarko E."/>
            <person name="Jarju S."/>
            <person name="Secka A."/>
            <person name="Antonio M."/>
            <person name="Oren A."/>
            <person name="Chaudhuri R.R."/>
            <person name="La Ragione R."/>
            <person name="Hildebrand F."/>
            <person name="Pallen M.J."/>
        </authorList>
    </citation>
    <scope>NUCLEOTIDE SEQUENCE</scope>
    <source>
        <strain evidence="2">B1-15692</strain>
    </source>
</reference>
<dbReference type="Gene3D" id="3.40.30.10">
    <property type="entry name" value="Glutaredoxin"/>
    <property type="match status" value="1"/>
</dbReference>
<dbReference type="EMBL" id="JADIMH010000052">
    <property type="protein sequence ID" value="MBO8467753.1"/>
    <property type="molecule type" value="Genomic_DNA"/>
</dbReference>
<feature type="domain" description="DUF5106" evidence="1">
    <location>
        <begin position="1"/>
        <end position="130"/>
    </location>
</feature>
<dbReference type="InterPro" id="IPR036249">
    <property type="entry name" value="Thioredoxin-like_sf"/>
</dbReference>
<dbReference type="SUPFAM" id="SSF52833">
    <property type="entry name" value="Thioredoxin-like"/>
    <property type="match status" value="1"/>
</dbReference>
<evidence type="ECO:0000313" key="3">
    <source>
        <dbReference type="Proteomes" id="UP000823660"/>
    </source>
</evidence>